<evidence type="ECO:0000313" key="2">
    <source>
        <dbReference type="Proteomes" id="UP000799537"/>
    </source>
</evidence>
<keyword evidence="2" id="KW-1185">Reference proteome</keyword>
<dbReference type="Proteomes" id="UP000799537">
    <property type="component" value="Unassembled WGS sequence"/>
</dbReference>
<evidence type="ECO:0000313" key="1">
    <source>
        <dbReference type="EMBL" id="KAF2158354.1"/>
    </source>
</evidence>
<protein>
    <recommendedName>
        <fullName evidence="3">NB-ARC domain-containing protein</fullName>
    </recommendedName>
</protein>
<dbReference type="Gene3D" id="3.40.50.300">
    <property type="entry name" value="P-loop containing nucleotide triphosphate hydrolases"/>
    <property type="match status" value="1"/>
</dbReference>
<sequence>MQQLEILGYAGAHSAKVCVVDGLGGMGKTQRCFEYVRKQKDDLSAIFWLEGSSKEA</sequence>
<proteinExistence type="predicted"/>
<accession>A0A6A6BU70</accession>
<dbReference type="EMBL" id="ML993683">
    <property type="protein sequence ID" value="KAF2158354.1"/>
    <property type="molecule type" value="Genomic_DNA"/>
</dbReference>
<dbReference type="GeneID" id="54564174"/>
<reference evidence="1" key="1">
    <citation type="journal article" date="2020" name="Stud. Mycol.">
        <title>101 Dothideomycetes genomes: a test case for predicting lifestyles and emergence of pathogens.</title>
        <authorList>
            <person name="Haridas S."/>
            <person name="Albert R."/>
            <person name="Binder M."/>
            <person name="Bloem J."/>
            <person name="Labutti K."/>
            <person name="Salamov A."/>
            <person name="Andreopoulos B."/>
            <person name="Baker S."/>
            <person name="Barry K."/>
            <person name="Bills G."/>
            <person name="Bluhm B."/>
            <person name="Cannon C."/>
            <person name="Castanera R."/>
            <person name="Culley D."/>
            <person name="Daum C."/>
            <person name="Ezra D."/>
            <person name="Gonzalez J."/>
            <person name="Henrissat B."/>
            <person name="Kuo A."/>
            <person name="Liang C."/>
            <person name="Lipzen A."/>
            <person name="Lutzoni F."/>
            <person name="Magnuson J."/>
            <person name="Mondo S."/>
            <person name="Nolan M."/>
            <person name="Ohm R."/>
            <person name="Pangilinan J."/>
            <person name="Park H.-J."/>
            <person name="Ramirez L."/>
            <person name="Alfaro M."/>
            <person name="Sun H."/>
            <person name="Tritt A."/>
            <person name="Yoshinaga Y."/>
            <person name="Zwiers L.-H."/>
            <person name="Turgeon B."/>
            <person name="Goodwin S."/>
            <person name="Spatafora J."/>
            <person name="Crous P."/>
            <person name="Grigoriev I."/>
        </authorList>
    </citation>
    <scope>NUCLEOTIDE SEQUENCE</scope>
    <source>
        <strain evidence="1">ATCC 36951</strain>
    </source>
</reference>
<gene>
    <name evidence="1" type="ORF">M409DRAFT_38305</name>
</gene>
<dbReference type="RefSeq" id="XP_033659243.1">
    <property type="nucleotide sequence ID" value="XM_033810902.1"/>
</dbReference>
<dbReference type="InterPro" id="IPR027417">
    <property type="entry name" value="P-loop_NTPase"/>
</dbReference>
<dbReference type="AlphaFoldDB" id="A0A6A6BU70"/>
<name>A0A6A6BU70_ZASCE</name>
<dbReference type="OrthoDB" id="1658288at2759"/>
<organism evidence="1 2">
    <name type="scientific">Zasmidium cellare ATCC 36951</name>
    <dbReference type="NCBI Taxonomy" id="1080233"/>
    <lineage>
        <taxon>Eukaryota</taxon>
        <taxon>Fungi</taxon>
        <taxon>Dikarya</taxon>
        <taxon>Ascomycota</taxon>
        <taxon>Pezizomycotina</taxon>
        <taxon>Dothideomycetes</taxon>
        <taxon>Dothideomycetidae</taxon>
        <taxon>Mycosphaerellales</taxon>
        <taxon>Mycosphaerellaceae</taxon>
        <taxon>Zasmidium</taxon>
    </lineage>
</organism>
<evidence type="ECO:0008006" key="3">
    <source>
        <dbReference type="Google" id="ProtNLM"/>
    </source>
</evidence>